<reference evidence="2" key="4">
    <citation type="submission" date="2019-03" db="UniProtKB">
        <authorList>
            <consortium name="EnsemblPlants"/>
        </authorList>
    </citation>
    <scope>IDENTIFICATION</scope>
</reference>
<evidence type="ECO:0000259" key="1">
    <source>
        <dbReference type="Pfam" id="PF23016"/>
    </source>
</evidence>
<name>A0A452Y9L3_AEGTS</name>
<reference evidence="3" key="2">
    <citation type="journal article" date="2017" name="Nat. Plants">
        <title>The Aegilops tauschii genome reveals multiple impacts of transposons.</title>
        <authorList>
            <person name="Zhao G."/>
            <person name="Zou C."/>
            <person name="Li K."/>
            <person name="Wang K."/>
            <person name="Li T."/>
            <person name="Gao L."/>
            <person name="Zhang X."/>
            <person name="Wang H."/>
            <person name="Yang Z."/>
            <person name="Liu X."/>
            <person name="Jiang W."/>
            <person name="Mao L."/>
            <person name="Kong X."/>
            <person name="Jiao Y."/>
            <person name="Jia J."/>
        </authorList>
    </citation>
    <scope>NUCLEOTIDE SEQUENCE [LARGE SCALE GENOMIC DNA]</scope>
    <source>
        <strain evidence="3">cv. AL8/78</strain>
    </source>
</reference>
<dbReference type="SUPFAM" id="SSF53790">
    <property type="entry name" value="Tetrapyrrole methylase"/>
    <property type="match status" value="1"/>
</dbReference>
<dbReference type="InterPro" id="IPR014776">
    <property type="entry name" value="4pyrrole_Mease_sub2"/>
</dbReference>
<dbReference type="InterPro" id="IPR035996">
    <property type="entry name" value="4pyrrol_Methylase_sf"/>
</dbReference>
<reference evidence="2" key="3">
    <citation type="journal article" date="2017" name="Nature">
        <title>Genome sequence of the progenitor of the wheat D genome Aegilops tauschii.</title>
        <authorList>
            <person name="Luo M.C."/>
            <person name="Gu Y.Q."/>
            <person name="Puiu D."/>
            <person name="Wang H."/>
            <person name="Twardziok S.O."/>
            <person name="Deal K.R."/>
            <person name="Huo N."/>
            <person name="Zhu T."/>
            <person name="Wang L."/>
            <person name="Wang Y."/>
            <person name="McGuire P.E."/>
            <person name="Liu S."/>
            <person name="Long H."/>
            <person name="Ramasamy R.K."/>
            <person name="Rodriguez J.C."/>
            <person name="Van S.L."/>
            <person name="Yuan L."/>
            <person name="Wang Z."/>
            <person name="Xia Z."/>
            <person name="Xiao L."/>
            <person name="Anderson O.D."/>
            <person name="Ouyang S."/>
            <person name="Liang Y."/>
            <person name="Zimin A.V."/>
            <person name="Pertea G."/>
            <person name="Qi P."/>
            <person name="Bennetzen J.L."/>
            <person name="Dai X."/>
            <person name="Dawson M.W."/>
            <person name="Muller H.G."/>
            <person name="Kugler K."/>
            <person name="Rivarola-Duarte L."/>
            <person name="Spannagl M."/>
            <person name="Mayer K.F.X."/>
            <person name="Lu F.H."/>
            <person name="Bevan M.W."/>
            <person name="Leroy P."/>
            <person name="Li P."/>
            <person name="You F.M."/>
            <person name="Sun Q."/>
            <person name="Liu Z."/>
            <person name="Lyons E."/>
            <person name="Wicker T."/>
            <person name="Salzberg S.L."/>
            <person name="Devos K.M."/>
            <person name="Dvorak J."/>
        </authorList>
    </citation>
    <scope>NUCLEOTIDE SEQUENCE [LARGE SCALE GENOMIC DNA]</scope>
    <source>
        <strain evidence="2">cv. AL8/78</strain>
    </source>
</reference>
<dbReference type="InterPro" id="IPR008189">
    <property type="entry name" value="rRNA_ssu_MeTfrase_I"/>
</dbReference>
<keyword evidence="3" id="KW-1185">Reference proteome</keyword>
<dbReference type="PANTHER" id="PTHR46111:SF1">
    <property type="entry name" value="RIBOSOMAL RNA SMALL SUBUNIT METHYLTRANSFERASE I"/>
    <property type="match status" value="1"/>
</dbReference>
<evidence type="ECO:0000313" key="2">
    <source>
        <dbReference type="EnsemblPlants" id="AET1Gv20343900.5"/>
    </source>
</evidence>
<evidence type="ECO:0000313" key="3">
    <source>
        <dbReference type="Proteomes" id="UP000015105"/>
    </source>
</evidence>
<proteinExistence type="predicted"/>
<protein>
    <recommendedName>
        <fullName evidence="1">RsmI HTH domain-containing protein</fullName>
    </recommendedName>
</protein>
<sequence>MLVRQASVTLAWSWLDYARLKKSLLFPFLGLLQQLLLFLHRVCQQRNSHLHGRSRKARLEVSAREAVTQIFYVPPHGIHQFLLDAASSFGDSRSCVIAREITKLHEEFWRGTLGEANEAFATWQPKGEITILIDGNSISIDETPSDDFLEQELRELMAKGHALSTAVKLVAEATSAKKKDVYALALRVFGK</sequence>
<reference evidence="3" key="1">
    <citation type="journal article" date="2014" name="Science">
        <title>Ancient hybridizations among the ancestral genomes of bread wheat.</title>
        <authorList>
            <consortium name="International Wheat Genome Sequencing Consortium,"/>
            <person name="Marcussen T."/>
            <person name="Sandve S.R."/>
            <person name="Heier L."/>
            <person name="Spannagl M."/>
            <person name="Pfeifer M."/>
            <person name="Jakobsen K.S."/>
            <person name="Wulff B.B."/>
            <person name="Steuernagel B."/>
            <person name="Mayer K.F."/>
            <person name="Olsen O.A."/>
        </authorList>
    </citation>
    <scope>NUCLEOTIDE SEQUENCE [LARGE SCALE GENOMIC DNA]</scope>
    <source>
        <strain evidence="3">cv. AL8/78</strain>
    </source>
</reference>
<dbReference type="AlphaFoldDB" id="A0A452Y9L3"/>
<dbReference type="Proteomes" id="UP000015105">
    <property type="component" value="Chromosome 1D"/>
</dbReference>
<dbReference type="Gramene" id="AET1Gv20343900.5">
    <property type="protein sequence ID" value="AET1Gv20343900.5"/>
    <property type="gene ID" value="AET1Gv20343900"/>
</dbReference>
<dbReference type="Pfam" id="PF23016">
    <property type="entry name" value="RsmI_C"/>
    <property type="match status" value="1"/>
</dbReference>
<organism evidence="2 3">
    <name type="scientific">Aegilops tauschii subsp. strangulata</name>
    <name type="common">Goatgrass</name>
    <dbReference type="NCBI Taxonomy" id="200361"/>
    <lineage>
        <taxon>Eukaryota</taxon>
        <taxon>Viridiplantae</taxon>
        <taxon>Streptophyta</taxon>
        <taxon>Embryophyta</taxon>
        <taxon>Tracheophyta</taxon>
        <taxon>Spermatophyta</taxon>
        <taxon>Magnoliopsida</taxon>
        <taxon>Liliopsida</taxon>
        <taxon>Poales</taxon>
        <taxon>Poaceae</taxon>
        <taxon>BOP clade</taxon>
        <taxon>Pooideae</taxon>
        <taxon>Triticodae</taxon>
        <taxon>Triticeae</taxon>
        <taxon>Triticinae</taxon>
        <taxon>Aegilops</taxon>
    </lineage>
</organism>
<dbReference type="EnsemblPlants" id="AET1Gv20343900.5">
    <property type="protein sequence ID" value="AET1Gv20343900.5"/>
    <property type="gene ID" value="AET1Gv20343900"/>
</dbReference>
<feature type="domain" description="RsmI HTH" evidence="1">
    <location>
        <begin position="147"/>
        <end position="186"/>
    </location>
</feature>
<dbReference type="Gene3D" id="3.30.950.10">
    <property type="entry name" value="Methyltransferase, Cobalt-precorrin-4 Transmethylase, Domain 2"/>
    <property type="match status" value="1"/>
</dbReference>
<dbReference type="InterPro" id="IPR053910">
    <property type="entry name" value="RsmI_HTH"/>
</dbReference>
<reference evidence="2" key="5">
    <citation type="journal article" date="2021" name="G3 (Bethesda)">
        <title>Aegilops tauschii genome assembly Aet v5.0 features greater sequence contiguity and improved annotation.</title>
        <authorList>
            <person name="Wang L."/>
            <person name="Zhu T."/>
            <person name="Rodriguez J.C."/>
            <person name="Deal K.R."/>
            <person name="Dubcovsky J."/>
            <person name="McGuire P.E."/>
            <person name="Lux T."/>
            <person name="Spannagl M."/>
            <person name="Mayer K.F.X."/>
            <person name="Baldrich P."/>
            <person name="Meyers B.C."/>
            <person name="Huo N."/>
            <person name="Gu Y.Q."/>
            <person name="Zhou H."/>
            <person name="Devos K.M."/>
            <person name="Bennetzen J.L."/>
            <person name="Unver T."/>
            <person name="Budak H."/>
            <person name="Gulick P.J."/>
            <person name="Galiba G."/>
            <person name="Kalapos B."/>
            <person name="Nelson D.R."/>
            <person name="Li P."/>
            <person name="You F.M."/>
            <person name="Luo M.C."/>
            <person name="Dvorak J."/>
        </authorList>
    </citation>
    <scope>NUCLEOTIDE SEQUENCE [LARGE SCALE GENOMIC DNA]</scope>
    <source>
        <strain evidence="2">cv. AL8/78</strain>
    </source>
</reference>
<accession>A0A452Y9L3</accession>
<dbReference type="GO" id="GO:0008168">
    <property type="term" value="F:methyltransferase activity"/>
    <property type="evidence" value="ECO:0007669"/>
    <property type="project" value="InterPro"/>
</dbReference>
<dbReference type="PANTHER" id="PTHR46111">
    <property type="entry name" value="RIBOSOMAL RNA SMALL SUBUNIT METHYLTRANSFERASE I"/>
    <property type="match status" value="1"/>
</dbReference>